<proteinExistence type="inferred from homology"/>
<organism evidence="10 11">
    <name type="scientific">Monodelphis domestica</name>
    <name type="common">Gray short-tailed opossum</name>
    <dbReference type="NCBI Taxonomy" id="13616"/>
    <lineage>
        <taxon>Eukaryota</taxon>
        <taxon>Metazoa</taxon>
        <taxon>Chordata</taxon>
        <taxon>Craniata</taxon>
        <taxon>Vertebrata</taxon>
        <taxon>Euteleostomi</taxon>
        <taxon>Mammalia</taxon>
        <taxon>Metatheria</taxon>
        <taxon>Didelphimorphia</taxon>
        <taxon>Didelphidae</taxon>
        <taxon>Monodelphis</taxon>
    </lineage>
</organism>
<dbReference type="CDD" id="cd06265">
    <property type="entry name" value="RNase_A_canonical"/>
    <property type="match status" value="1"/>
</dbReference>
<evidence type="ECO:0000256" key="2">
    <source>
        <dbReference type="ARBA" id="ARBA00005600"/>
    </source>
</evidence>
<dbReference type="InterPro" id="IPR036816">
    <property type="entry name" value="RNaseA-like_dom_sf"/>
</dbReference>
<dbReference type="GO" id="GO:0005576">
    <property type="term" value="C:extracellular region"/>
    <property type="evidence" value="ECO:0007669"/>
    <property type="project" value="UniProtKB-SubCell"/>
</dbReference>
<dbReference type="Bgee" id="ENSMODG00000046138">
    <property type="expression patterns" value="Expressed in spermatid and 7 other cell types or tissues"/>
</dbReference>
<keyword evidence="3" id="KW-0964">Secreted</keyword>
<keyword evidence="5 8" id="KW-0255">Endonuclease</keyword>
<feature type="domain" description="Ribonuclease A-domain" evidence="9">
    <location>
        <begin position="1"/>
        <end position="111"/>
    </location>
</feature>
<evidence type="ECO:0000256" key="1">
    <source>
        <dbReference type="ARBA" id="ARBA00004613"/>
    </source>
</evidence>
<dbReference type="InParanoid" id="A0A5F8GYN2"/>
<evidence type="ECO:0000313" key="11">
    <source>
        <dbReference type="Proteomes" id="UP000002280"/>
    </source>
</evidence>
<dbReference type="GO" id="GO:0004540">
    <property type="term" value="F:RNA nuclease activity"/>
    <property type="evidence" value="ECO:0000318"/>
    <property type="project" value="GO_Central"/>
</dbReference>
<reference evidence="10" key="3">
    <citation type="submission" date="2025-09" db="UniProtKB">
        <authorList>
            <consortium name="Ensembl"/>
        </authorList>
    </citation>
    <scope>IDENTIFICATION</scope>
</reference>
<evidence type="ECO:0000256" key="3">
    <source>
        <dbReference type="ARBA" id="ARBA00022525"/>
    </source>
</evidence>
<dbReference type="GO" id="GO:0003676">
    <property type="term" value="F:nucleic acid binding"/>
    <property type="evidence" value="ECO:0007669"/>
    <property type="project" value="InterPro"/>
</dbReference>
<accession>A0A5F8GYN2</accession>
<evidence type="ECO:0000259" key="9">
    <source>
        <dbReference type="SMART" id="SM00092"/>
    </source>
</evidence>
<dbReference type="SUPFAM" id="SSF54076">
    <property type="entry name" value="RNase A-like"/>
    <property type="match status" value="1"/>
</dbReference>
<evidence type="ECO:0000256" key="8">
    <source>
        <dbReference type="RuleBase" id="RU000651"/>
    </source>
</evidence>
<sequence length="113" mass="12596">MDSDSLIPGGNTKYCTVMIRRRQISERGKCKRENTFIHAMAGAILDVCKAQSVKACKVGRKNCHTSDHSFKQTLCVLQGFGYYPNCAYVSFPKFKKISLACTGLPRVPVYVDP</sequence>
<dbReference type="InterPro" id="IPR023411">
    <property type="entry name" value="RNaseA_AS"/>
</dbReference>
<evidence type="ECO:0000313" key="10">
    <source>
        <dbReference type="Ensembl" id="ENSMODP00000052479.1"/>
    </source>
</evidence>
<dbReference type="AlphaFoldDB" id="A0A5F8GYN2"/>
<dbReference type="GO" id="GO:0016787">
    <property type="term" value="F:hydrolase activity"/>
    <property type="evidence" value="ECO:0007669"/>
    <property type="project" value="UniProtKB-KW"/>
</dbReference>
<keyword evidence="7" id="KW-1015">Disulfide bond</keyword>
<evidence type="ECO:0000256" key="5">
    <source>
        <dbReference type="ARBA" id="ARBA00022759"/>
    </source>
</evidence>
<dbReference type="Proteomes" id="UP000002280">
    <property type="component" value="Chromosome 1"/>
</dbReference>
<dbReference type="STRING" id="13616.ENSMODP00000052479"/>
<dbReference type="PROSITE" id="PS00127">
    <property type="entry name" value="RNASE_PANCREATIC"/>
    <property type="match status" value="1"/>
</dbReference>
<dbReference type="PANTHER" id="PTHR11437:SF24">
    <property type="entry name" value="RIBONUCLEASE PANCREATIC"/>
    <property type="match status" value="1"/>
</dbReference>
<dbReference type="GO" id="GO:0050830">
    <property type="term" value="P:defense response to Gram-positive bacterium"/>
    <property type="evidence" value="ECO:0000318"/>
    <property type="project" value="GO_Central"/>
</dbReference>
<protein>
    <recommendedName>
        <fullName evidence="9">Ribonuclease A-domain domain-containing protein</fullName>
    </recommendedName>
</protein>
<evidence type="ECO:0000256" key="4">
    <source>
        <dbReference type="ARBA" id="ARBA00022722"/>
    </source>
</evidence>
<dbReference type="PANTHER" id="PTHR11437">
    <property type="entry name" value="RIBONUCLEASE"/>
    <property type="match status" value="1"/>
</dbReference>
<dbReference type="InterPro" id="IPR001427">
    <property type="entry name" value="RNaseA"/>
</dbReference>
<evidence type="ECO:0000256" key="7">
    <source>
        <dbReference type="ARBA" id="ARBA00023157"/>
    </source>
</evidence>
<dbReference type="SMART" id="SM00092">
    <property type="entry name" value="RNAse_Pc"/>
    <property type="match status" value="1"/>
</dbReference>
<evidence type="ECO:0000256" key="6">
    <source>
        <dbReference type="ARBA" id="ARBA00022801"/>
    </source>
</evidence>
<comment type="subcellular location">
    <subcellularLocation>
        <location evidence="1">Secreted</location>
    </subcellularLocation>
</comment>
<dbReference type="Gene3D" id="3.10.130.10">
    <property type="entry name" value="Ribonuclease A-like domain"/>
    <property type="match status" value="1"/>
</dbReference>
<keyword evidence="6 8" id="KW-0378">Hydrolase</keyword>
<dbReference type="InterPro" id="IPR023412">
    <property type="entry name" value="RNaseA_domain"/>
</dbReference>
<keyword evidence="11" id="KW-1185">Reference proteome</keyword>
<keyword evidence="4 8" id="KW-0540">Nuclease</keyword>
<reference evidence="10 11" key="1">
    <citation type="journal article" date="2007" name="Nature">
        <title>Genome of the marsupial Monodelphis domestica reveals innovation in non-coding sequences.</title>
        <authorList>
            <person name="Mikkelsen T.S."/>
            <person name="Wakefield M.J."/>
            <person name="Aken B."/>
            <person name="Amemiya C.T."/>
            <person name="Chang J.L."/>
            <person name="Duke S."/>
            <person name="Garber M."/>
            <person name="Gentles A.J."/>
            <person name="Goodstadt L."/>
            <person name="Heger A."/>
            <person name="Jurka J."/>
            <person name="Kamal M."/>
            <person name="Mauceli E."/>
            <person name="Searle S.M."/>
            <person name="Sharpe T."/>
            <person name="Baker M.L."/>
            <person name="Batzer M.A."/>
            <person name="Benos P.V."/>
            <person name="Belov K."/>
            <person name="Clamp M."/>
            <person name="Cook A."/>
            <person name="Cuff J."/>
            <person name="Das R."/>
            <person name="Davidow L."/>
            <person name="Deakin J.E."/>
            <person name="Fazzari M.J."/>
            <person name="Glass J.L."/>
            <person name="Grabherr M."/>
            <person name="Greally J.M."/>
            <person name="Gu W."/>
            <person name="Hore T.A."/>
            <person name="Huttley G.A."/>
            <person name="Kleber M."/>
            <person name="Jirtle R.L."/>
            <person name="Koina E."/>
            <person name="Lee J.T."/>
            <person name="Mahony S."/>
            <person name="Marra M.A."/>
            <person name="Miller R.D."/>
            <person name="Nicholls R.D."/>
            <person name="Oda M."/>
            <person name="Papenfuss A.T."/>
            <person name="Parra Z.E."/>
            <person name="Pollock D.D."/>
            <person name="Ray D.A."/>
            <person name="Schein J.E."/>
            <person name="Speed T.P."/>
            <person name="Thompson K."/>
            <person name="VandeBerg J.L."/>
            <person name="Wade C.M."/>
            <person name="Walker J.A."/>
            <person name="Waters P.D."/>
            <person name="Webber C."/>
            <person name="Weidman J.R."/>
            <person name="Xie X."/>
            <person name="Zody M.C."/>
            <person name="Baldwin J."/>
            <person name="Abdouelleil A."/>
            <person name="Abdulkadir J."/>
            <person name="Abebe A."/>
            <person name="Abera B."/>
            <person name="Abreu J."/>
            <person name="Acer S.C."/>
            <person name="Aftuck L."/>
            <person name="Alexander A."/>
            <person name="An P."/>
            <person name="Anderson E."/>
            <person name="Anderson S."/>
            <person name="Arachi H."/>
            <person name="Azer M."/>
            <person name="Bachantsang P."/>
            <person name="Barry A."/>
            <person name="Bayul T."/>
            <person name="Berlin A."/>
            <person name="Bessette D."/>
            <person name="Bloom T."/>
            <person name="Bloom T."/>
            <person name="Boguslavskiy L."/>
            <person name="Bonnet C."/>
            <person name="Boukhgalter B."/>
            <person name="Bourzgui I."/>
            <person name="Brown A."/>
            <person name="Cahill P."/>
            <person name="Channer S."/>
            <person name="Cheshatsang Y."/>
            <person name="Chuda L."/>
            <person name="Citroen M."/>
            <person name="Collymore A."/>
            <person name="Cooke P."/>
            <person name="Costello M."/>
            <person name="D'Aco K."/>
            <person name="Daza R."/>
            <person name="De Haan G."/>
            <person name="DeGray S."/>
            <person name="DeMaso C."/>
            <person name="Dhargay N."/>
            <person name="Dooley K."/>
            <person name="Dooley E."/>
            <person name="Doricent M."/>
            <person name="Dorje P."/>
            <person name="Dorjee K."/>
            <person name="Dupes A."/>
            <person name="Elong R."/>
            <person name="Falk J."/>
            <person name="Farina A."/>
            <person name="Faro S."/>
            <person name="Ferguson D."/>
            <person name="Fisher S."/>
            <person name="Foley C.D."/>
            <person name="Franke A."/>
            <person name="Friedrich D."/>
            <person name="Gadbois L."/>
            <person name="Gearin G."/>
            <person name="Gearin C.R."/>
            <person name="Giannoukos G."/>
            <person name="Goode T."/>
            <person name="Graham J."/>
            <person name="Grandbois E."/>
            <person name="Grewal S."/>
            <person name="Gyaltsen K."/>
            <person name="Hafez N."/>
            <person name="Hagos B."/>
            <person name="Hall J."/>
            <person name="Henson C."/>
            <person name="Hollinger A."/>
            <person name="Honan T."/>
            <person name="Huard M.D."/>
            <person name="Hughes L."/>
            <person name="Hurhula B."/>
            <person name="Husby M.E."/>
            <person name="Kamat A."/>
            <person name="Kanga B."/>
            <person name="Kashin S."/>
            <person name="Khazanovich D."/>
            <person name="Kisner P."/>
            <person name="Lance K."/>
            <person name="Lara M."/>
            <person name="Lee W."/>
            <person name="Lennon N."/>
            <person name="Letendre F."/>
            <person name="LeVine R."/>
            <person name="Lipovsky A."/>
            <person name="Liu X."/>
            <person name="Liu J."/>
            <person name="Liu S."/>
            <person name="Lokyitsang T."/>
            <person name="Lokyitsang Y."/>
            <person name="Lubonja R."/>
            <person name="Lui A."/>
            <person name="MacDonald P."/>
            <person name="Magnisalis V."/>
            <person name="Maru K."/>
            <person name="Matthews C."/>
            <person name="McCusker W."/>
            <person name="McDonough S."/>
            <person name="Mehta T."/>
            <person name="Meldrim J."/>
            <person name="Meneus L."/>
            <person name="Mihai O."/>
            <person name="Mihalev A."/>
            <person name="Mihova T."/>
            <person name="Mittelman R."/>
            <person name="Mlenga V."/>
            <person name="Montmayeur A."/>
            <person name="Mulrain L."/>
            <person name="Navidi A."/>
            <person name="Naylor J."/>
            <person name="Negash T."/>
            <person name="Nguyen T."/>
            <person name="Nguyen N."/>
            <person name="Nicol R."/>
            <person name="Norbu C."/>
            <person name="Norbu N."/>
            <person name="Novod N."/>
            <person name="O'Neill B."/>
            <person name="Osman S."/>
            <person name="Markiewicz E."/>
            <person name="Oyono O.L."/>
            <person name="Patti C."/>
            <person name="Phunkhang P."/>
            <person name="Pierre F."/>
            <person name="Priest M."/>
            <person name="Raghuraman S."/>
            <person name="Rege F."/>
            <person name="Reyes R."/>
            <person name="Rise C."/>
            <person name="Rogov P."/>
            <person name="Ross K."/>
            <person name="Ryan E."/>
            <person name="Settipalli S."/>
            <person name="Shea T."/>
            <person name="Sherpa N."/>
            <person name="Shi L."/>
            <person name="Shih D."/>
            <person name="Sparrow T."/>
            <person name="Spaulding J."/>
            <person name="Stalker J."/>
            <person name="Stange-Thomann N."/>
            <person name="Stavropoulos S."/>
            <person name="Stone C."/>
            <person name="Strader C."/>
            <person name="Tesfaye S."/>
            <person name="Thomson T."/>
            <person name="Thoulutsang Y."/>
            <person name="Thoulutsang D."/>
            <person name="Topham K."/>
            <person name="Topping I."/>
            <person name="Tsamla T."/>
            <person name="Vassiliev H."/>
            <person name="Vo A."/>
            <person name="Wangchuk T."/>
            <person name="Wangdi T."/>
            <person name="Weiand M."/>
            <person name="Wilkinson J."/>
            <person name="Wilson A."/>
            <person name="Yadav S."/>
            <person name="Young G."/>
            <person name="Yu Q."/>
            <person name="Zembek L."/>
            <person name="Zhong D."/>
            <person name="Zimmer A."/>
            <person name="Zwirko Z."/>
            <person name="Jaffe D.B."/>
            <person name="Alvarez P."/>
            <person name="Brockman W."/>
            <person name="Butler J."/>
            <person name="Chin C."/>
            <person name="Gnerre S."/>
            <person name="MacCallum I."/>
            <person name="Graves J.A."/>
            <person name="Ponting C.P."/>
            <person name="Breen M."/>
            <person name="Samollow P.B."/>
            <person name="Lander E.S."/>
            <person name="Lindblad-Toh K."/>
        </authorList>
    </citation>
    <scope>NUCLEOTIDE SEQUENCE [LARGE SCALE GENOMIC DNA]</scope>
</reference>
<reference evidence="10" key="2">
    <citation type="submission" date="2025-08" db="UniProtKB">
        <authorList>
            <consortium name="Ensembl"/>
        </authorList>
    </citation>
    <scope>IDENTIFICATION</scope>
</reference>
<dbReference type="OMA" id="YGEAATY"/>
<name>A0A5F8GYN2_MONDO</name>
<dbReference type="PRINTS" id="PR00794">
    <property type="entry name" value="RIBONUCLEASE"/>
</dbReference>
<dbReference type="Ensembl" id="ENSMODT00000055166.1">
    <property type="protein sequence ID" value="ENSMODP00000052479.1"/>
    <property type="gene ID" value="ENSMODG00000046138.1"/>
</dbReference>
<comment type="similarity">
    <text evidence="2 8">Belongs to the pancreatic ribonuclease family.</text>
</comment>
<dbReference type="Pfam" id="PF00074">
    <property type="entry name" value="RnaseA"/>
    <property type="match status" value="1"/>
</dbReference>
<dbReference type="GO" id="GO:0004519">
    <property type="term" value="F:endonuclease activity"/>
    <property type="evidence" value="ECO:0007669"/>
    <property type="project" value="UniProtKB-KW"/>
</dbReference>